<evidence type="ECO:0000256" key="5">
    <source>
        <dbReference type="ARBA" id="ARBA00023136"/>
    </source>
</evidence>
<dbReference type="PANTHER" id="PTHR30093:SF44">
    <property type="entry name" value="TYPE II SECRETION SYSTEM CORE PROTEIN G"/>
    <property type="match status" value="1"/>
</dbReference>
<evidence type="ECO:0000256" key="4">
    <source>
        <dbReference type="ARBA" id="ARBA00022989"/>
    </source>
</evidence>
<accession>A0A3Q9HQT6</accession>
<dbReference type="InterPro" id="IPR045584">
    <property type="entry name" value="Pilin-like"/>
</dbReference>
<dbReference type="SUPFAM" id="SSF54523">
    <property type="entry name" value="Pili subunits"/>
    <property type="match status" value="1"/>
</dbReference>
<dbReference type="EMBL" id="CP016379">
    <property type="protein sequence ID" value="AZR73573.1"/>
    <property type="molecule type" value="Genomic_DNA"/>
</dbReference>
<dbReference type="GO" id="GO:0015628">
    <property type="term" value="P:protein secretion by the type II secretion system"/>
    <property type="evidence" value="ECO:0007669"/>
    <property type="project" value="InterPro"/>
</dbReference>
<dbReference type="Pfam" id="PF07963">
    <property type="entry name" value="N_methyl"/>
    <property type="match status" value="1"/>
</dbReference>
<dbReference type="OrthoDB" id="1798043at2"/>
<sequence>MMCNYTDRHRGFTILELLVVIVIIGILAAIALPKFSGVREDANIAVSKSNLKSLQTAIERYKLDNSVYPDQLATLISEGYIKRKICIIPGTTDPYQYGADNTDFLIYDTRYNLYATSEGIEEDFSTYAGGITPTAQTI</sequence>
<evidence type="ECO:0000259" key="7">
    <source>
        <dbReference type="Pfam" id="PF08334"/>
    </source>
</evidence>
<dbReference type="NCBIfam" id="TIGR02532">
    <property type="entry name" value="IV_pilin_GFxxxE"/>
    <property type="match status" value="1"/>
</dbReference>
<comment type="subcellular location">
    <subcellularLocation>
        <location evidence="1">Membrane</location>
        <topology evidence="1">Single-pass membrane protein</topology>
    </subcellularLocation>
</comment>
<protein>
    <recommendedName>
        <fullName evidence="7">Type II secretion system protein GspG C-terminal domain-containing protein</fullName>
    </recommendedName>
</protein>
<dbReference type="InterPro" id="IPR000983">
    <property type="entry name" value="Bac_GSPG_pilin"/>
</dbReference>
<dbReference type="Pfam" id="PF08334">
    <property type="entry name" value="T2SSG"/>
    <property type="match status" value="1"/>
</dbReference>
<feature type="transmembrane region" description="Helical" evidence="6">
    <location>
        <begin position="12"/>
        <end position="32"/>
    </location>
</feature>
<evidence type="ECO:0000313" key="8">
    <source>
        <dbReference type="EMBL" id="AZR73573.1"/>
    </source>
</evidence>
<dbReference type="KEGG" id="aft:BBF96_09330"/>
<dbReference type="PRINTS" id="PR00813">
    <property type="entry name" value="BCTERIALGSPG"/>
</dbReference>
<dbReference type="PANTHER" id="PTHR30093">
    <property type="entry name" value="GENERAL SECRETION PATHWAY PROTEIN G"/>
    <property type="match status" value="1"/>
</dbReference>
<gene>
    <name evidence="8" type="ORF">BBF96_09330</name>
</gene>
<dbReference type="RefSeq" id="WP_127016912.1">
    <property type="nucleotide sequence ID" value="NZ_CP016379.1"/>
</dbReference>
<evidence type="ECO:0000256" key="3">
    <source>
        <dbReference type="ARBA" id="ARBA00022692"/>
    </source>
</evidence>
<dbReference type="AlphaFoldDB" id="A0A3Q9HQT6"/>
<evidence type="ECO:0000256" key="1">
    <source>
        <dbReference type="ARBA" id="ARBA00004167"/>
    </source>
</evidence>
<keyword evidence="5 6" id="KW-0472">Membrane</keyword>
<evidence type="ECO:0000256" key="2">
    <source>
        <dbReference type="ARBA" id="ARBA00022481"/>
    </source>
</evidence>
<proteinExistence type="predicted"/>
<dbReference type="GO" id="GO:0015627">
    <property type="term" value="C:type II protein secretion system complex"/>
    <property type="evidence" value="ECO:0007669"/>
    <property type="project" value="InterPro"/>
</dbReference>
<keyword evidence="9" id="KW-1185">Reference proteome</keyword>
<evidence type="ECO:0000256" key="6">
    <source>
        <dbReference type="SAM" id="Phobius"/>
    </source>
</evidence>
<dbReference type="InterPro" id="IPR012902">
    <property type="entry name" value="N_methyl_site"/>
</dbReference>
<name>A0A3Q9HQT6_9FIRM</name>
<dbReference type="GO" id="GO:0016020">
    <property type="term" value="C:membrane"/>
    <property type="evidence" value="ECO:0007669"/>
    <property type="project" value="UniProtKB-SubCell"/>
</dbReference>
<keyword evidence="2" id="KW-0488">Methylation</keyword>
<evidence type="ECO:0000313" key="9">
    <source>
        <dbReference type="Proteomes" id="UP000267250"/>
    </source>
</evidence>
<reference evidence="8 9" key="1">
    <citation type="submission" date="2016-07" db="EMBL/GenBank/DDBJ databases">
        <title>Genome and transcriptome analysis of iron-reducing fermentative bacteria Anoxybacter fermentans.</title>
        <authorList>
            <person name="Zeng X."/>
            <person name="Shao Z."/>
        </authorList>
    </citation>
    <scope>NUCLEOTIDE SEQUENCE [LARGE SCALE GENOMIC DNA]</scope>
    <source>
        <strain evidence="8 9">DY22613</strain>
    </source>
</reference>
<dbReference type="Proteomes" id="UP000267250">
    <property type="component" value="Chromosome"/>
</dbReference>
<keyword evidence="4 6" id="KW-1133">Transmembrane helix</keyword>
<feature type="domain" description="Type II secretion system protein GspG C-terminal" evidence="7">
    <location>
        <begin position="39"/>
        <end position="75"/>
    </location>
</feature>
<keyword evidence="3 6" id="KW-0812">Transmembrane</keyword>
<organism evidence="8 9">
    <name type="scientific">Anoxybacter fermentans</name>
    <dbReference type="NCBI Taxonomy" id="1323375"/>
    <lineage>
        <taxon>Bacteria</taxon>
        <taxon>Bacillati</taxon>
        <taxon>Bacillota</taxon>
        <taxon>Clostridia</taxon>
        <taxon>Halanaerobiales</taxon>
        <taxon>Anoxybacter</taxon>
    </lineage>
</organism>
<dbReference type="InterPro" id="IPR013545">
    <property type="entry name" value="T2SS_protein-GspG_C"/>
</dbReference>
<dbReference type="Gene3D" id="3.30.700.10">
    <property type="entry name" value="Glycoprotein, Type 4 Pilin"/>
    <property type="match status" value="1"/>
</dbReference>